<dbReference type="AlphaFoldDB" id="A0A8H3FSL7"/>
<evidence type="ECO:0000313" key="6">
    <source>
        <dbReference type="Proteomes" id="UP000664521"/>
    </source>
</evidence>
<name>A0A8H3FSL7_9LECA</name>
<dbReference type="InterPro" id="IPR042099">
    <property type="entry name" value="ANL_N_sf"/>
</dbReference>
<dbReference type="CDD" id="cd05918">
    <property type="entry name" value="A_NRPS_SidN3_like"/>
    <property type="match status" value="1"/>
</dbReference>
<dbReference type="PANTHER" id="PTHR44845:SF4">
    <property type="entry name" value="NONRIBOSOMAL PEPTIDE SYNTHASE INPA"/>
    <property type="match status" value="1"/>
</dbReference>
<dbReference type="InterPro" id="IPR013120">
    <property type="entry name" value="FAR_NAD-bd"/>
</dbReference>
<dbReference type="Proteomes" id="UP000664521">
    <property type="component" value="Unassembled WGS sequence"/>
</dbReference>
<dbReference type="PANTHER" id="PTHR44845">
    <property type="entry name" value="CARRIER DOMAIN-CONTAINING PROTEIN"/>
    <property type="match status" value="1"/>
</dbReference>
<dbReference type="PROSITE" id="PS50075">
    <property type="entry name" value="CARRIER"/>
    <property type="match status" value="1"/>
</dbReference>
<dbReference type="PROSITE" id="PS00455">
    <property type="entry name" value="AMP_BINDING"/>
    <property type="match status" value="1"/>
</dbReference>
<dbReference type="SUPFAM" id="SSF56801">
    <property type="entry name" value="Acetyl-CoA synthetase-like"/>
    <property type="match status" value="1"/>
</dbReference>
<feature type="domain" description="Carrier" evidence="4">
    <location>
        <begin position="628"/>
        <end position="709"/>
    </location>
</feature>
<dbReference type="InterPro" id="IPR000873">
    <property type="entry name" value="AMP-dep_synth/lig_dom"/>
</dbReference>
<accession>A0A8H3FSL7</accession>
<protein>
    <recommendedName>
        <fullName evidence="4">Carrier domain-containing protein</fullName>
    </recommendedName>
</protein>
<dbReference type="PIRSF" id="PIRSF001617">
    <property type="entry name" value="Alpha-AR"/>
    <property type="match status" value="1"/>
</dbReference>
<gene>
    <name evidence="5" type="ORF">HETSPECPRED_007320</name>
</gene>
<dbReference type="InterPro" id="IPR009081">
    <property type="entry name" value="PP-bd_ACP"/>
</dbReference>
<dbReference type="Gene3D" id="3.40.50.12780">
    <property type="entry name" value="N-terminal domain of ligase-like"/>
    <property type="match status" value="1"/>
</dbReference>
<comment type="caution">
    <text evidence="5">The sequence shown here is derived from an EMBL/GenBank/DDBJ whole genome shotgun (WGS) entry which is preliminary data.</text>
</comment>
<dbReference type="EMBL" id="CAJPDS010000051">
    <property type="protein sequence ID" value="CAF9929250.1"/>
    <property type="molecule type" value="Genomic_DNA"/>
</dbReference>
<dbReference type="InterPro" id="IPR020845">
    <property type="entry name" value="AMP-binding_CS"/>
</dbReference>
<keyword evidence="1" id="KW-0596">Phosphopantetheine</keyword>
<dbReference type="Pfam" id="PF00501">
    <property type="entry name" value="AMP-binding"/>
    <property type="match status" value="1"/>
</dbReference>
<dbReference type="Gene3D" id="3.30.300.30">
    <property type="match status" value="1"/>
</dbReference>
<evidence type="ECO:0000313" key="5">
    <source>
        <dbReference type="EMBL" id="CAF9929250.1"/>
    </source>
</evidence>
<dbReference type="InterPro" id="IPR010071">
    <property type="entry name" value="AA_adenyl_dom"/>
</dbReference>
<keyword evidence="2" id="KW-0597">Phosphoprotein</keyword>
<reference evidence="5" key="1">
    <citation type="submission" date="2021-03" db="EMBL/GenBank/DDBJ databases">
        <authorList>
            <person name="Tagirdzhanova G."/>
        </authorList>
    </citation>
    <scope>NUCLEOTIDE SEQUENCE</scope>
</reference>
<dbReference type="InterPro" id="IPR036291">
    <property type="entry name" value="NAD(P)-bd_dom_sf"/>
</dbReference>
<dbReference type="FunFam" id="3.40.50.12780:FF:000014">
    <property type="entry name" value="Nonribosomal peptide synthetase 1"/>
    <property type="match status" value="1"/>
</dbReference>
<dbReference type="Pfam" id="PF07993">
    <property type="entry name" value="NAD_binding_4"/>
    <property type="match status" value="1"/>
</dbReference>
<evidence type="ECO:0000256" key="2">
    <source>
        <dbReference type="ARBA" id="ARBA00022553"/>
    </source>
</evidence>
<keyword evidence="3" id="KW-0436">Ligase</keyword>
<dbReference type="GO" id="GO:0016874">
    <property type="term" value="F:ligase activity"/>
    <property type="evidence" value="ECO:0007669"/>
    <property type="project" value="UniProtKB-KW"/>
</dbReference>
<dbReference type="SUPFAM" id="SSF51735">
    <property type="entry name" value="NAD(P)-binding Rossmann-fold domains"/>
    <property type="match status" value="1"/>
</dbReference>
<dbReference type="OrthoDB" id="416786at2759"/>
<dbReference type="NCBIfam" id="TIGR01733">
    <property type="entry name" value="AA-adenyl-dom"/>
    <property type="match status" value="1"/>
</dbReference>
<proteinExistence type="predicted"/>
<organism evidence="5 6">
    <name type="scientific">Heterodermia speciosa</name>
    <dbReference type="NCBI Taxonomy" id="116794"/>
    <lineage>
        <taxon>Eukaryota</taxon>
        <taxon>Fungi</taxon>
        <taxon>Dikarya</taxon>
        <taxon>Ascomycota</taxon>
        <taxon>Pezizomycotina</taxon>
        <taxon>Lecanoromycetes</taxon>
        <taxon>OSLEUM clade</taxon>
        <taxon>Lecanoromycetidae</taxon>
        <taxon>Caliciales</taxon>
        <taxon>Physciaceae</taxon>
        <taxon>Heterodermia</taxon>
    </lineage>
</organism>
<keyword evidence="6" id="KW-1185">Reference proteome</keyword>
<evidence type="ECO:0000259" key="4">
    <source>
        <dbReference type="PROSITE" id="PS50075"/>
    </source>
</evidence>
<dbReference type="InterPro" id="IPR045851">
    <property type="entry name" value="AMP-bd_C_sf"/>
</dbReference>
<dbReference type="Gene3D" id="3.40.50.720">
    <property type="entry name" value="NAD(P)-binding Rossmann-like Domain"/>
    <property type="match status" value="1"/>
</dbReference>
<sequence>MSYQVKQQDSIANVFPNGFGQGSGKFNTMISISVYEHDTIITLNYSKLSVVSATNLACTFDQAIREILNNPQQLITQLDLFTQRDFEQIRIWNSTFPDKIDSCVHDLLLQHAIESPHSPALCSWDGNLTYDELDKISKRLAYHFIKAGIKQEVLVPVCFKKSMYTIVTMVAVLRAGGAFIPLDPSHPRDRLKAIIQKANAKFIIASPDTAHLFVDTAATVINVSPSLLETFPVVDLPHIRPHSAAFVLFTSGSTGKPKGIVQEHASVCTSAIAHGRALYVSSTSRVLQYAAYTFDVSMMDIFTTLIYGGCVCTPSEEDRMSNITQVMNLMRVNYVLFTPSVASLIKPEDVPGLKTLALGGEAVTKENIHRWAGKVQLINCYGPAECAASTIGELKGVTRPGTIGRAFGSGLCWVTDPVNHNRLVPIGAVGELLVEGPTLARGYLDDEGKTKAAFINNPTWLLDVGPRRLYKTGDLVRQNSDGSFDFVGRKDLQFKIRGQRVELGEVEHSLSMYPGIAISMTASPQSGPYSKSLVGVLQLRHESLPLISSAPIRLLSKQQLEATQFIKSNLSLYMESKLPKYMVPNHWLVVEKLPLSVSGKIDRKLVDAWLVSTDRDLESVIGHDLQITPTETIALELSAEIASMVDEGNTRSVLYGQNFLLSEAGLNSIQMISLSMFVRRHYGTKIHLDTFIHPTATVRSVVSCIEGQASSGPKFDFWKEFRGYQEGIKSYSPVLRTLFVTGATGFLGSQIVSKLCIQNDIRKIILHVRAESVKHGVQHFIKSATLAGWWLDFYLEKLEIWLGDLSKPRLGITTDQWDRLCGRGPVVDRVTTIIHNGAVVHWNANFSTLKPVNVNSTMELLKAISESSSISKFVYVSGGQQLSEDDNDQKIVEEVIRSNGYAQTKFLSEMLVKEFSRSNQNANRVSIVKPGYIIGTVQEGIANVDDFIWRLTASSVDIKGYNDEDSWLFIADVDRVASAIVTCCDNDALVIKILDGVTVSDFWNVLRELGYDLFPLSQASWMNAIQKDIEVKRETHLLWPLIHTIEKDQGKLGSQGPSGVVVEDTIRVKAAIKKNVEFLSDIGFLPKPNGERRVPDGFAFSRSL</sequence>
<evidence type="ECO:0000256" key="3">
    <source>
        <dbReference type="ARBA" id="ARBA00022598"/>
    </source>
</evidence>
<evidence type="ECO:0000256" key="1">
    <source>
        <dbReference type="ARBA" id="ARBA00022450"/>
    </source>
</evidence>